<evidence type="ECO:0000259" key="7">
    <source>
        <dbReference type="Pfam" id="PF12823"/>
    </source>
</evidence>
<comment type="subcellular location">
    <subcellularLocation>
        <location evidence="1">Cell membrane</location>
        <topology evidence="1">Multi-pass membrane protein</topology>
    </subcellularLocation>
</comment>
<reference evidence="9" key="1">
    <citation type="submission" date="2018-05" db="EMBL/GenBank/DDBJ databases">
        <authorList>
            <person name="Lanie J.A."/>
            <person name="Ng W.-L."/>
            <person name="Kazmierczak K.M."/>
            <person name="Andrzejewski T.M."/>
            <person name="Davidsen T.M."/>
            <person name="Wayne K.J."/>
            <person name="Tettelin H."/>
            <person name="Glass J.I."/>
            <person name="Rusch D."/>
            <person name="Podicherti R."/>
            <person name="Tsui H.-C.T."/>
            <person name="Winkler M.E."/>
        </authorList>
    </citation>
    <scope>NUCLEOTIDE SEQUENCE</scope>
    <source>
        <strain evidence="9">ZC4RG45</strain>
    </source>
</reference>
<protein>
    <submittedName>
        <fullName evidence="9">DUF3817 domain-containing protein</fullName>
    </submittedName>
</protein>
<organism evidence="9">
    <name type="scientific">Thermocrispum agreste</name>
    <dbReference type="NCBI Taxonomy" id="37925"/>
    <lineage>
        <taxon>Bacteria</taxon>
        <taxon>Bacillati</taxon>
        <taxon>Actinomycetota</taxon>
        <taxon>Actinomycetes</taxon>
        <taxon>Pseudonocardiales</taxon>
        <taxon>Pseudonocardiaceae</taxon>
        <taxon>Thermocrispum</taxon>
    </lineage>
</organism>
<dbReference type="EMBL" id="QGUI02000077">
    <property type="protein sequence ID" value="MFO7192172.1"/>
    <property type="molecule type" value="Genomic_DNA"/>
</dbReference>
<reference evidence="8" key="4">
    <citation type="submission" date="2023-08" db="EMBL/GenBank/DDBJ databases">
        <authorList>
            <person name="Guima S.E.S."/>
            <person name="Martins L.F."/>
            <person name="Silva A.M."/>
            <person name="Setubal J.C."/>
        </authorList>
    </citation>
    <scope>NUCLEOTIDE SEQUENCE</scope>
    <source>
        <strain evidence="8">ZC4RG45</strain>
    </source>
</reference>
<gene>
    <name evidence="8" type="ORF">DIU77_008015</name>
    <name evidence="9" type="ORF">DIU77_20635</name>
</gene>
<sequence length="124" mass="13426">MTSSRTPGSATSTDAAAQEPVEPRVLSALKRFRVAAVVTGFGLLVLVTVMLVRYVWDNPTPSQIWSPIHGALYMIYLVLAVDLGIKARWSVTGVLLVLLAGCVPFVSFVAERKVTHRTMAGRSI</sequence>
<name>A0A2W4IMK7_9PSEU</name>
<dbReference type="GO" id="GO:0005886">
    <property type="term" value="C:plasma membrane"/>
    <property type="evidence" value="ECO:0007669"/>
    <property type="project" value="UniProtKB-SubCell"/>
</dbReference>
<dbReference type="Proteomes" id="UP000249324">
    <property type="component" value="Unassembled WGS sequence"/>
</dbReference>
<evidence type="ECO:0000256" key="5">
    <source>
        <dbReference type="ARBA" id="ARBA00023136"/>
    </source>
</evidence>
<proteinExistence type="predicted"/>
<evidence type="ECO:0000256" key="3">
    <source>
        <dbReference type="ARBA" id="ARBA00022692"/>
    </source>
</evidence>
<reference evidence="8 10" key="3">
    <citation type="journal article" date="2021" name="BMC Genomics">
        <title>Genome-resolved metagenome and metatranscriptome analyses of thermophilic composting reveal key bacterial players and their metabolic interactions.</title>
        <authorList>
            <person name="Braga L.P.P."/>
            <person name="Pereira R.V."/>
            <person name="Martins L.F."/>
            <person name="Moura L.M.S."/>
            <person name="Sanchez F.B."/>
            <person name="Patane J.S.L."/>
            <person name="da Silva A.M."/>
            <person name="Setubal J.C."/>
        </authorList>
    </citation>
    <scope>NUCLEOTIDE SEQUENCE [LARGE SCALE GENOMIC DNA]</scope>
    <source>
        <strain evidence="8">ZC4RG45</strain>
    </source>
</reference>
<feature type="transmembrane region" description="Helical" evidence="6">
    <location>
        <begin position="92"/>
        <end position="110"/>
    </location>
</feature>
<dbReference type="PANTHER" id="PTHR40077:SF2">
    <property type="entry name" value="MEMBRANE PROTEIN"/>
    <property type="match status" value="1"/>
</dbReference>
<feature type="domain" description="DUF3817" evidence="7">
    <location>
        <begin position="29"/>
        <end position="115"/>
    </location>
</feature>
<evidence type="ECO:0000256" key="4">
    <source>
        <dbReference type="ARBA" id="ARBA00022989"/>
    </source>
</evidence>
<dbReference type="Pfam" id="PF12823">
    <property type="entry name" value="DUF3817"/>
    <property type="match status" value="1"/>
</dbReference>
<keyword evidence="2" id="KW-1003">Cell membrane</keyword>
<keyword evidence="5 6" id="KW-0472">Membrane</keyword>
<evidence type="ECO:0000256" key="6">
    <source>
        <dbReference type="SAM" id="Phobius"/>
    </source>
</evidence>
<evidence type="ECO:0000313" key="9">
    <source>
        <dbReference type="EMBL" id="PZM88312.1"/>
    </source>
</evidence>
<evidence type="ECO:0000313" key="8">
    <source>
        <dbReference type="EMBL" id="MFO7192172.1"/>
    </source>
</evidence>
<keyword evidence="4 6" id="KW-1133">Transmembrane helix</keyword>
<reference evidence="8" key="2">
    <citation type="submission" date="2018-05" db="EMBL/GenBank/DDBJ databases">
        <authorList>
            <person name="Moura L."/>
            <person name="Setubal J.C."/>
        </authorList>
    </citation>
    <scope>NUCLEOTIDE SEQUENCE</scope>
    <source>
        <strain evidence="8">ZC4RG45</strain>
    </source>
</reference>
<dbReference type="PANTHER" id="PTHR40077">
    <property type="entry name" value="MEMBRANE PROTEIN-RELATED"/>
    <property type="match status" value="1"/>
</dbReference>
<dbReference type="InterPro" id="IPR023845">
    <property type="entry name" value="DUF3817_TM"/>
</dbReference>
<evidence type="ECO:0000256" key="1">
    <source>
        <dbReference type="ARBA" id="ARBA00004651"/>
    </source>
</evidence>
<dbReference type="EMBL" id="QGUI01001119">
    <property type="protein sequence ID" value="PZM88312.1"/>
    <property type="molecule type" value="Genomic_DNA"/>
</dbReference>
<evidence type="ECO:0000256" key="2">
    <source>
        <dbReference type="ARBA" id="ARBA00022475"/>
    </source>
</evidence>
<feature type="transmembrane region" description="Helical" evidence="6">
    <location>
        <begin position="34"/>
        <end position="56"/>
    </location>
</feature>
<comment type="caution">
    <text evidence="9">The sequence shown here is derived from an EMBL/GenBank/DDBJ whole genome shotgun (WGS) entry which is preliminary data.</text>
</comment>
<dbReference type="NCBIfam" id="TIGR03954">
    <property type="entry name" value="integ_memb_HG"/>
    <property type="match status" value="1"/>
</dbReference>
<keyword evidence="3 6" id="KW-0812">Transmembrane</keyword>
<dbReference type="AlphaFoldDB" id="A0A2W4IMK7"/>
<evidence type="ECO:0000313" key="10">
    <source>
        <dbReference type="Proteomes" id="UP000249324"/>
    </source>
</evidence>
<dbReference type="STRING" id="1111738.GCA_000427905_02608"/>
<accession>A0A2W4IMK7</accession>